<evidence type="ECO:0000313" key="3">
    <source>
        <dbReference type="Proteomes" id="UP000619078"/>
    </source>
</evidence>
<feature type="chain" id="PRO_5036973399" evidence="1">
    <location>
        <begin position="22"/>
        <end position="130"/>
    </location>
</feature>
<gene>
    <name evidence="2" type="ORF">IDJ76_15645</name>
</gene>
<keyword evidence="1" id="KW-0732">Signal</keyword>
<sequence>MKQRYTPLLVLLLMLPAICHAGPIEKITDLLKQGNTHELAKYFAANVDMAVLENTNVYSATQSELILEKFFKENKPTGAKIFHRVSSNANYQFGVVILTTDKGKFRVSFTLKEVGAETTIIELRIETEKT</sequence>
<protein>
    <submittedName>
        <fullName evidence="2">DUF4783 domain-containing protein</fullName>
    </submittedName>
</protein>
<feature type="signal peptide" evidence="1">
    <location>
        <begin position="1"/>
        <end position="21"/>
    </location>
</feature>
<comment type="caution">
    <text evidence="2">The sequence shown here is derived from an EMBL/GenBank/DDBJ whole genome shotgun (WGS) entry which is preliminary data.</text>
</comment>
<accession>A0A926NLY9</accession>
<evidence type="ECO:0000313" key="2">
    <source>
        <dbReference type="EMBL" id="MBD1394544.1"/>
    </source>
</evidence>
<organism evidence="2 3">
    <name type="scientific">Mucilaginibacter glaciei</name>
    <dbReference type="NCBI Taxonomy" id="2772109"/>
    <lineage>
        <taxon>Bacteria</taxon>
        <taxon>Pseudomonadati</taxon>
        <taxon>Bacteroidota</taxon>
        <taxon>Sphingobacteriia</taxon>
        <taxon>Sphingobacteriales</taxon>
        <taxon>Sphingobacteriaceae</taxon>
        <taxon>Mucilaginibacter</taxon>
    </lineage>
</organism>
<dbReference type="RefSeq" id="WP_191164282.1">
    <property type="nucleotide sequence ID" value="NZ_JACWMX010000006.1"/>
</dbReference>
<reference evidence="2" key="1">
    <citation type="submission" date="2020-09" db="EMBL/GenBank/DDBJ databases">
        <title>Novel species of Mucilaginibacter isolated from a glacier on the Tibetan Plateau.</title>
        <authorList>
            <person name="Liu Q."/>
            <person name="Xin Y.-H."/>
        </authorList>
    </citation>
    <scope>NUCLEOTIDE SEQUENCE</scope>
    <source>
        <strain evidence="2">ZB1P21</strain>
    </source>
</reference>
<dbReference type="Gene3D" id="3.10.450.50">
    <property type="match status" value="1"/>
</dbReference>
<dbReference type="EMBL" id="JACWMX010000006">
    <property type="protein sequence ID" value="MBD1394544.1"/>
    <property type="molecule type" value="Genomic_DNA"/>
</dbReference>
<proteinExistence type="predicted"/>
<dbReference type="Pfam" id="PF16022">
    <property type="entry name" value="DUF4783"/>
    <property type="match status" value="1"/>
</dbReference>
<dbReference type="Proteomes" id="UP000619078">
    <property type="component" value="Unassembled WGS sequence"/>
</dbReference>
<name>A0A926NLY9_9SPHI</name>
<keyword evidence="3" id="KW-1185">Reference proteome</keyword>
<dbReference type="AlphaFoldDB" id="A0A926NLY9"/>
<evidence type="ECO:0000256" key="1">
    <source>
        <dbReference type="SAM" id="SignalP"/>
    </source>
</evidence>
<dbReference type="InterPro" id="IPR031977">
    <property type="entry name" value="DUF4783"/>
</dbReference>